<dbReference type="PANTHER" id="PTHR33797">
    <property type="entry name" value="ORGANIC HYDROPEROXIDE RESISTANCE PROTEIN-LIKE"/>
    <property type="match status" value="1"/>
</dbReference>
<reference evidence="2" key="1">
    <citation type="journal article" date="2020" name="mSystems">
        <title>Genome- and Community-Level Interaction Insights into Carbon Utilization and Element Cycling Functions of Hydrothermarchaeota in Hydrothermal Sediment.</title>
        <authorList>
            <person name="Zhou Z."/>
            <person name="Liu Y."/>
            <person name="Xu W."/>
            <person name="Pan J."/>
            <person name="Luo Z.H."/>
            <person name="Li M."/>
        </authorList>
    </citation>
    <scope>NUCLEOTIDE SEQUENCE [LARGE SCALE GENOMIC DNA]</scope>
    <source>
        <strain evidence="2">SpSt-855</strain>
    </source>
</reference>
<comment type="similarity">
    <text evidence="1">Belongs to the OsmC/Ohr family.</text>
</comment>
<dbReference type="Gene3D" id="3.30.300.20">
    <property type="match status" value="1"/>
</dbReference>
<dbReference type="InterPro" id="IPR015946">
    <property type="entry name" value="KH_dom-like_a/b"/>
</dbReference>
<dbReference type="Gene3D" id="2.20.25.10">
    <property type="match status" value="1"/>
</dbReference>
<dbReference type="InterPro" id="IPR003718">
    <property type="entry name" value="OsmC/Ohr_fam"/>
</dbReference>
<sequence>MKVLYTSDVTAKGARHGHVRSSDGLLDAPLALPKEMGGNGSATNPEQLFAAGYAACFGGAVEYLAAQQKLRTGEVTVRAQVGIGPYDEGQGEGFTLCVALDITLPELTQAEAEALVAHAHRTCPYSNATRGNIDVTLAAHGGKA</sequence>
<dbReference type="PANTHER" id="PTHR33797:SF2">
    <property type="entry name" value="ORGANIC HYDROPEROXIDE RESISTANCE PROTEIN-LIKE"/>
    <property type="match status" value="1"/>
</dbReference>
<accession>A0A7V5CSA3</accession>
<gene>
    <name evidence="2" type="ORF">ENW50_02520</name>
</gene>
<dbReference type="GO" id="GO:0006979">
    <property type="term" value="P:response to oxidative stress"/>
    <property type="evidence" value="ECO:0007669"/>
    <property type="project" value="InterPro"/>
</dbReference>
<evidence type="ECO:0000313" key="2">
    <source>
        <dbReference type="EMBL" id="HGY93553.1"/>
    </source>
</evidence>
<name>A0A7V5CSA3_9BACT</name>
<dbReference type="NCBIfam" id="TIGR03561">
    <property type="entry name" value="organ_hyd_perox"/>
    <property type="match status" value="1"/>
</dbReference>
<dbReference type="Pfam" id="PF02566">
    <property type="entry name" value="OsmC"/>
    <property type="match status" value="1"/>
</dbReference>
<comment type="caution">
    <text evidence="2">The sequence shown here is derived from an EMBL/GenBank/DDBJ whole genome shotgun (WGS) entry which is preliminary data.</text>
</comment>
<dbReference type="SUPFAM" id="SSF82784">
    <property type="entry name" value="OsmC-like"/>
    <property type="match status" value="1"/>
</dbReference>
<evidence type="ECO:0000256" key="1">
    <source>
        <dbReference type="ARBA" id="ARBA00007378"/>
    </source>
</evidence>
<dbReference type="AlphaFoldDB" id="A0A7V5CSA3"/>
<proteinExistence type="inferred from homology"/>
<organism evidence="2">
    <name type="scientific">Acidobacterium capsulatum</name>
    <dbReference type="NCBI Taxonomy" id="33075"/>
    <lineage>
        <taxon>Bacteria</taxon>
        <taxon>Pseudomonadati</taxon>
        <taxon>Acidobacteriota</taxon>
        <taxon>Terriglobia</taxon>
        <taxon>Terriglobales</taxon>
        <taxon>Acidobacteriaceae</taxon>
        <taxon>Acidobacterium</taxon>
    </lineage>
</organism>
<protein>
    <submittedName>
        <fullName evidence="2">Organic hydroperoxide resistance protein</fullName>
    </submittedName>
</protein>
<dbReference type="InterPro" id="IPR019953">
    <property type="entry name" value="OHR"/>
</dbReference>
<dbReference type="EMBL" id="DTKL01000015">
    <property type="protein sequence ID" value="HGY93553.1"/>
    <property type="molecule type" value="Genomic_DNA"/>
</dbReference>
<dbReference type="InterPro" id="IPR036102">
    <property type="entry name" value="OsmC/Ohrsf"/>
</dbReference>